<sequence>MLGALLNGVKVDIPTGLTDLEQEGWNSGLQMPDMASLRPMSWLSTEKWKVGSVICDFDNAAGARDKTSAREVTKIQLQTLESMGFKPMGSALAEFTLFYKSSIKPIPLHENVSRLLAQLTQAFEESRILVQNVFSDSEQPNELSVVGQHWLAGQLEHNAAICAVAKPTVNCYREFMGETLKGVKTKDHVNTSWTADHKESTPRIKLLWDGESLILQDCIASSACNPYLATAAMMAAGIDGLTKQMELPTMESQSVSVQPTLSLGDALSSLKRDSSMKSQLGALFVERYLYVKTDFEIKRVQKATLYEENNDGSNICPFQIDRELYLLNL</sequence>
<comment type="function">
    <text evidence="2">May act as a component of the cytoskeleton or as a chaperone for the reorganization of intermediate filament proteins during terminal differentiation in the lens. Does not seem to have enzymatic activity.</text>
</comment>
<evidence type="ECO:0000256" key="2">
    <source>
        <dbReference type="ARBA" id="ARBA00037583"/>
    </source>
</evidence>
<feature type="domain" description="GS catalytic" evidence="7">
    <location>
        <begin position="2"/>
        <end position="237"/>
    </location>
</feature>
<dbReference type="SUPFAM" id="SSF55931">
    <property type="entry name" value="Glutamine synthetase/guanido kinase"/>
    <property type="match status" value="1"/>
</dbReference>
<gene>
    <name evidence="8" type="ORF">ElyMa_001923200</name>
</gene>
<dbReference type="SMART" id="SM01230">
    <property type="entry name" value="Gln-synt_C"/>
    <property type="match status" value="1"/>
</dbReference>
<evidence type="ECO:0000313" key="8">
    <source>
        <dbReference type="EMBL" id="GFR64465.1"/>
    </source>
</evidence>
<evidence type="ECO:0000256" key="1">
    <source>
        <dbReference type="ARBA" id="ARBA00009897"/>
    </source>
</evidence>
<dbReference type="PANTHER" id="PTHR43407">
    <property type="entry name" value="GLUTAMINE SYNTHETASE"/>
    <property type="match status" value="1"/>
</dbReference>
<protein>
    <recommendedName>
        <fullName evidence="4">Lengsin</fullName>
    </recommendedName>
    <alternativeName>
        <fullName evidence="5">Glutamate-ammonia ligase domain-containing protein 1</fullName>
    </alternativeName>
</protein>
<dbReference type="Gene3D" id="3.30.590.10">
    <property type="entry name" value="Glutamine synthetase/guanido kinase, catalytic domain"/>
    <property type="match status" value="1"/>
</dbReference>
<comment type="similarity">
    <text evidence="1 6">Belongs to the glutamine synthetase family.</text>
</comment>
<dbReference type="InterPro" id="IPR014746">
    <property type="entry name" value="Gln_synth/guanido_kin_cat_dom"/>
</dbReference>
<evidence type="ECO:0000259" key="7">
    <source>
        <dbReference type="SMART" id="SM01230"/>
    </source>
</evidence>
<dbReference type="GO" id="GO:0004356">
    <property type="term" value="F:glutamine synthetase activity"/>
    <property type="evidence" value="ECO:0007669"/>
    <property type="project" value="InterPro"/>
</dbReference>
<dbReference type="InterPro" id="IPR008146">
    <property type="entry name" value="Gln_synth_cat_dom"/>
</dbReference>
<evidence type="ECO:0000256" key="4">
    <source>
        <dbReference type="ARBA" id="ARBA00039404"/>
    </source>
</evidence>
<comment type="caution">
    <text evidence="8">The sequence shown here is derived from an EMBL/GenBank/DDBJ whole genome shotgun (WGS) entry which is preliminary data.</text>
</comment>
<dbReference type="GO" id="GO:0005737">
    <property type="term" value="C:cytoplasm"/>
    <property type="evidence" value="ECO:0007669"/>
    <property type="project" value="TreeGrafter"/>
</dbReference>
<organism evidence="8 9">
    <name type="scientific">Elysia marginata</name>
    <dbReference type="NCBI Taxonomy" id="1093978"/>
    <lineage>
        <taxon>Eukaryota</taxon>
        <taxon>Metazoa</taxon>
        <taxon>Spiralia</taxon>
        <taxon>Lophotrochozoa</taxon>
        <taxon>Mollusca</taxon>
        <taxon>Gastropoda</taxon>
        <taxon>Heterobranchia</taxon>
        <taxon>Euthyneura</taxon>
        <taxon>Panpulmonata</taxon>
        <taxon>Sacoglossa</taxon>
        <taxon>Placobranchoidea</taxon>
        <taxon>Plakobranchidae</taxon>
        <taxon>Elysia</taxon>
    </lineage>
</organism>
<evidence type="ECO:0000256" key="6">
    <source>
        <dbReference type="RuleBase" id="RU000384"/>
    </source>
</evidence>
<dbReference type="Proteomes" id="UP000762676">
    <property type="component" value="Unassembled WGS sequence"/>
</dbReference>
<accession>A0AAV4EV18</accession>
<dbReference type="AlphaFoldDB" id="A0AAV4EV18"/>
<proteinExistence type="inferred from homology"/>
<reference evidence="8 9" key="1">
    <citation type="journal article" date="2021" name="Elife">
        <title>Chloroplast acquisition without the gene transfer in kleptoplastic sea slugs, Plakobranchus ocellatus.</title>
        <authorList>
            <person name="Maeda T."/>
            <person name="Takahashi S."/>
            <person name="Yoshida T."/>
            <person name="Shimamura S."/>
            <person name="Takaki Y."/>
            <person name="Nagai Y."/>
            <person name="Toyoda A."/>
            <person name="Suzuki Y."/>
            <person name="Arimoto A."/>
            <person name="Ishii H."/>
            <person name="Satoh N."/>
            <person name="Nishiyama T."/>
            <person name="Hasebe M."/>
            <person name="Maruyama T."/>
            <person name="Minagawa J."/>
            <person name="Obokata J."/>
            <person name="Shigenobu S."/>
        </authorList>
    </citation>
    <scope>NUCLEOTIDE SEQUENCE [LARGE SCALE GENOMIC DNA]</scope>
</reference>
<evidence type="ECO:0000313" key="9">
    <source>
        <dbReference type="Proteomes" id="UP000762676"/>
    </source>
</evidence>
<comment type="subunit">
    <text evidence="3">Dodecamer. Interacts with BFSP2 and VIM.</text>
</comment>
<name>A0AAV4EV18_9GAST</name>
<dbReference type="PANTHER" id="PTHR43407:SF1">
    <property type="entry name" value="LENGSIN"/>
    <property type="match status" value="1"/>
</dbReference>
<dbReference type="GO" id="GO:0016020">
    <property type="term" value="C:membrane"/>
    <property type="evidence" value="ECO:0007669"/>
    <property type="project" value="TreeGrafter"/>
</dbReference>
<keyword evidence="9" id="KW-1185">Reference proteome</keyword>
<evidence type="ECO:0000256" key="3">
    <source>
        <dbReference type="ARBA" id="ARBA00038790"/>
    </source>
</evidence>
<dbReference type="EMBL" id="BMAT01003899">
    <property type="protein sequence ID" value="GFR64465.1"/>
    <property type="molecule type" value="Genomic_DNA"/>
</dbReference>
<dbReference type="Pfam" id="PF00120">
    <property type="entry name" value="Gln-synt_C"/>
    <property type="match status" value="1"/>
</dbReference>
<evidence type="ECO:0000256" key="5">
    <source>
        <dbReference type="ARBA" id="ARBA00042675"/>
    </source>
</evidence>